<dbReference type="CDD" id="cd16371">
    <property type="entry name" value="DMSOR_beta_like"/>
    <property type="match status" value="1"/>
</dbReference>
<keyword evidence="2" id="KW-0479">Metal-binding</keyword>
<dbReference type="PANTHER" id="PTHR43177">
    <property type="entry name" value="PROTEIN NRFC"/>
    <property type="match status" value="1"/>
</dbReference>
<dbReference type="RefSeq" id="WP_342589508.1">
    <property type="nucleotide sequence ID" value="NZ_JAGGLG010000031.1"/>
</dbReference>
<dbReference type="EMBL" id="JAGGLG010000031">
    <property type="protein sequence ID" value="MBP2019601.1"/>
    <property type="molecule type" value="Genomic_DNA"/>
</dbReference>
<accession>A0ABS4JVP8</accession>
<dbReference type="PROSITE" id="PS00198">
    <property type="entry name" value="4FE4S_FER_1"/>
    <property type="match status" value="1"/>
</dbReference>
<dbReference type="InterPro" id="IPR017900">
    <property type="entry name" value="4Fe4S_Fe_S_CS"/>
</dbReference>
<dbReference type="SUPFAM" id="SSF54862">
    <property type="entry name" value="4Fe-4S ferredoxins"/>
    <property type="match status" value="1"/>
</dbReference>
<evidence type="ECO:0000313" key="6">
    <source>
        <dbReference type="EMBL" id="MBP2019601.1"/>
    </source>
</evidence>
<sequence length="187" mass="20979">MPKRQLGFHHNMDLCIGCKACQMACKNEYGLEAEVNWRRVYPFREDPAQPERNFISVACNHCEDPECARVCPVGAYTKREDGIVVQDHDKCIGCRLCTMACPYGAARYSPTERKASKCQLCKDRLDAAQQPACVAACPMSALKLIDLSTFDEPRAVRSVPGFPNSDITNPSIRFTPPVASRQYRRES</sequence>
<feature type="domain" description="4Fe-4S ferredoxin-type" evidence="5">
    <location>
        <begin position="82"/>
        <end position="111"/>
    </location>
</feature>
<feature type="domain" description="4Fe-4S ferredoxin-type" evidence="5">
    <location>
        <begin position="48"/>
        <end position="81"/>
    </location>
</feature>
<keyword evidence="1" id="KW-0004">4Fe-4S</keyword>
<dbReference type="InterPro" id="IPR050954">
    <property type="entry name" value="ET_IronSulfur_Cluster-Binding"/>
</dbReference>
<evidence type="ECO:0000259" key="5">
    <source>
        <dbReference type="PROSITE" id="PS51379"/>
    </source>
</evidence>
<dbReference type="InterPro" id="IPR017896">
    <property type="entry name" value="4Fe4S_Fe-S-bd"/>
</dbReference>
<feature type="domain" description="4Fe-4S ferredoxin-type" evidence="5">
    <location>
        <begin position="6"/>
        <end position="36"/>
    </location>
</feature>
<dbReference type="PANTHER" id="PTHR43177:SF9">
    <property type="entry name" value="PROTEIN NRFC"/>
    <property type="match status" value="1"/>
</dbReference>
<evidence type="ECO:0000256" key="1">
    <source>
        <dbReference type="ARBA" id="ARBA00022485"/>
    </source>
</evidence>
<protein>
    <submittedName>
        <fullName evidence="6">DMSO reductase iron-sulfur subunit</fullName>
    </submittedName>
</protein>
<dbReference type="Proteomes" id="UP001519289">
    <property type="component" value="Unassembled WGS sequence"/>
</dbReference>
<evidence type="ECO:0000313" key="7">
    <source>
        <dbReference type="Proteomes" id="UP001519289"/>
    </source>
</evidence>
<proteinExistence type="predicted"/>
<dbReference type="Gene3D" id="3.30.70.20">
    <property type="match status" value="2"/>
</dbReference>
<comment type="caution">
    <text evidence="6">The sequence shown here is derived from an EMBL/GenBank/DDBJ whole genome shotgun (WGS) entry which is preliminary data.</text>
</comment>
<dbReference type="Pfam" id="PF00037">
    <property type="entry name" value="Fer4"/>
    <property type="match status" value="1"/>
</dbReference>
<organism evidence="6 7">
    <name type="scientific">Symbiobacterium terraclitae</name>
    <dbReference type="NCBI Taxonomy" id="557451"/>
    <lineage>
        <taxon>Bacteria</taxon>
        <taxon>Bacillati</taxon>
        <taxon>Bacillota</taxon>
        <taxon>Clostridia</taxon>
        <taxon>Eubacteriales</taxon>
        <taxon>Symbiobacteriaceae</taxon>
        <taxon>Symbiobacterium</taxon>
    </lineage>
</organism>
<dbReference type="Pfam" id="PF13247">
    <property type="entry name" value="Fer4_11"/>
    <property type="match status" value="1"/>
</dbReference>
<dbReference type="PROSITE" id="PS51379">
    <property type="entry name" value="4FE4S_FER_2"/>
    <property type="match status" value="3"/>
</dbReference>
<evidence type="ECO:0000256" key="4">
    <source>
        <dbReference type="ARBA" id="ARBA00023014"/>
    </source>
</evidence>
<evidence type="ECO:0000256" key="3">
    <source>
        <dbReference type="ARBA" id="ARBA00023004"/>
    </source>
</evidence>
<reference evidence="6 7" key="1">
    <citation type="submission" date="2021-03" db="EMBL/GenBank/DDBJ databases">
        <title>Genomic Encyclopedia of Type Strains, Phase IV (KMG-IV): sequencing the most valuable type-strain genomes for metagenomic binning, comparative biology and taxonomic classification.</title>
        <authorList>
            <person name="Goeker M."/>
        </authorList>
    </citation>
    <scope>NUCLEOTIDE SEQUENCE [LARGE SCALE GENOMIC DNA]</scope>
    <source>
        <strain evidence="6 7">DSM 27138</strain>
    </source>
</reference>
<keyword evidence="3" id="KW-0408">Iron</keyword>
<evidence type="ECO:0000256" key="2">
    <source>
        <dbReference type="ARBA" id="ARBA00022723"/>
    </source>
</evidence>
<name>A0ABS4JVP8_9FIRM</name>
<keyword evidence="7" id="KW-1185">Reference proteome</keyword>
<keyword evidence="4" id="KW-0411">Iron-sulfur</keyword>
<gene>
    <name evidence="6" type="ORF">J2Z79_003043</name>
</gene>